<feature type="transmembrane region" description="Helical" evidence="7">
    <location>
        <begin position="95"/>
        <end position="114"/>
    </location>
</feature>
<proteinExistence type="inferred from homology"/>
<dbReference type="EMBL" id="BMEC01000008">
    <property type="protein sequence ID" value="GGC40168.1"/>
    <property type="molecule type" value="Genomic_DNA"/>
</dbReference>
<keyword evidence="5 7" id="KW-0472">Membrane</keyword>
<gene>
    <name evidence="9" type="ORF">GCM10011506_27100</name>
</gene>
<comment type="caution">
    <text evidence="9">The sequence shown here is derived from an EMBL/GenBank/DDBJ whole genome shotgun (WGS) entry which is preliminary data.</text>
</comment>
<evidence type="ECO:0000256" key="3">
    <source>
        <dbReference type="ARBA" id="ARBA00022692"/>
    </source>
</evidence>
<evidence type="ECO:0000256" key="5">
    <source>
        <dbReference type="ARBA" id="ARBA00023136"/>
    </source>
</evidence>
<feature type="transmembrane region" description="Helical" evidence="7">
    <location>
        <begin position="12"/>
        <end position="34"/>
    </location>
</feature>
<name>A0ABQ1MGH9_9BACT</name>
<sequence length="118" mass="13128">MNFYEIHIEGGIEFMSILFLLFLAVLGTGVVALIKKKEPVKRDKWIKINQDLALFALVWGIFGQTIGLFGAFQAIEEVGEVLQALLAGGLKVSSYTTLYGLLIFLIGKIFKIILDFSE</sequence>
<evidence type="ECO:0000256" key="6">
    <source>
        <dbReference type="RuleBase" id="RU004057"/>
    </source>
</evidence>
<protein>
    <recommendedName>
        <fullName evidence="8">MotA/TolQ/ExbB proton channel domain-containing protein</fullName>
    </recommendedName>
</protein>
<evidence type="ECO:0000256" key="4">
    <source>
        <dbReference type="ARBA" id="ARBA00022989"/>
    </source>
</evidence>
<organism evidence="9 10">
    <name type="scientific">Marivirga lumbricoides</name>
    <dbReference type="NCBI Taxonomy" id="1046115"/>
    <lineage>
        <taxon>Bacteria</taxon>
        <taxon>Pseudomonadati</taxon>
        <taxon>Bacteroidota</taxon>
        <taxon>Cytophagia</taxon>
        <taxon>Cytophagales</taxon>
        <taxon>Marivirgaceae</taxon>
        <taxon>Marivirga</taxon>
    </lineage>
</organism>
<keyword evidence="3 7" id="KW-0812">Transmembrane</keyword>
<evidence type="ECO:0000256" key="1">
    <source>
        <dbReference type="ARBA" id="ARBA00004651"/>
    </source>
</evidence>
<dbReference type="Proteomes" id="UP000636010">
    <property type="component" value="Unassembled WGS sequence"/>
</dbReference>
<feature type="domain" description="MotA/TolQ/ExbB proton channel" evidence="8">
    <location>
        <begin position="44"/>
        <end position="103"/>
    </location>
</feature>
<dbReference type="Pfam" id="PF01618">
    <property type="entry name" value="MotA_ExbB"/>
    <property type="match status" value="1"/>
</dbReference>
<keyword evidence="10" id="KW-1185">Reference proteome</keyword>
<feature type="transmembrane region" description="Helical" evidence="7">
    <location>
        <begin position="54"/>
        <end position="75"/>
    </location>
</feature>
<evidence type="ECO:0000259" key="8">
    <source>
        <dbReference type="Pfam" id="PF01618"/>
    </source>
</evidence>
<reference evidence="10" key="1">
    <citation type="journal article" date="2019" name="Int. J. Syst. Evol. Microbiol.">
        <title>The Global Catalogue of Microorganisms (GCM) 10K type strain sequencing project: providing services to taxonomists for standard genome sequencing and annotation.</title>
        <authorList>
            <consortium name="The Broad Institute Genomics Platform"/>
            <consortium name="The Broad Institute Genome Sequencing Center for Infectious Disease"/>
            <person name="Wu L."/>
            <person name="Ma J."/>
        </authorList>
    </citation>
    <scope>NUCLEOTIDE SEQUENCE [LARGE SCALE GENOMIC DNA]</scope>
    <source>
        <strain evidence="10">CGMCC 1.10832</strain>
    </source>
</reference>
<dbReference type="RefSeq" id="WP_188464311.1">
    <property type="nucleotide sequence ID" value="NZ_BAABHU010000008.1"/>
</dbReference>
<comment type="subcellular location">
    <subcellularLocation>
        <location evidence="1">Cell membrane</location>
        <topology evidence="1">Multi-pass membrane protein</topology>
    </subcellularLocation>
    <subcellularLocation>
        <location evidence="6">Membrane</location>
        <topology evidence="6">Multi-pass membrane protein</topology>
    </subcellularLocation>
</comment>
<evidence type="ECO:0000256" key="7">
    <source>
        <dbReference type="SAM" id="Phobius"/>
    </source>
</evidence>
<evidence type="ECO:0000313" key="10">
    <source>
        <dbReference type="Proteomes" id="UP000636010"/>
    </source>
</evidence>
<keyword evidence="4 7" id="KW-1133">Transmembrane helix</keyword>
<evidence type="ECO:0000256" key="2">
    <source>
        <dbReference type="ARBA" id="ARBA00022475"/>
    </source>
</evidence>
<evidence type="ECO:0000313" key="9">
    <source>
        <dbReference type="EMBL" id="GGC40168.1"/>
    </source>
</evidence>
<accession>A0ABQ1MGH9</accession>
<dbReference type="InterPro" id="IPR002898">
    <property type="entry name" value="MotA_ExbB_proton_chnl"/>
</dbReference>
<keyword evidence="2" id="KW-1003">Cell membrane</keyword>
<comment type="similarity">
    <text evidence="6">Belongs to the exbB/tolQ family.</text>
</comment>
<keyword evidence="6" id="KW-0813">Transport</keyword>
<keyword evidence="6" id="KW-0653">Protein transport</keyword>